<dbReference type="EMBL" id="HG316462">
    <property type="protein sequence ID" value="CDF91016.1"/>
    <property type="molecule type" value="Genomic_DNA"/>
</dbReference>
<feature type="compositionally biased region" description="Polar residues" evidence="1">
    <location>
        <begin position="102"/>
        <end position="121"/>
    </location>
</feature>
<dbReference type="AlphaFoldDB" id="A0A8J2T9X3"/>
<sequence length="179" mass="20653">MHIPKTQVLITNISKELFEQGWPRDLDRELFEQKFPSLKPQLSYYTPLGFLSRIVIIFKDEQSALQVFQYLKGRVTGQQKVYLSESLLAKPSSHSDGEVEQTRPQLSLNTSSDFASPTLSPERTDSPTLLKFDNQSEMHLYQEPLPKEHAEPLVHGTRCLWEDLEQPLSPSITLDEFRH</sequence>
<evidence type="ECO:0000313" key="2">
    <source>
        <dbReference type="EMBL" id="CDF91016.1"/>
    </source>
</evidence>
<evidence type="ECO:0000256" key="1">
    <source>
        <dbReference type="SAM" id="MobiDB-lite"/>
    </source>
</evidence>
<evidence type="ECO:0000313" key="3">
    <source>
        <dbReference type="Proteomes" id="UP000019375"/>
    </source>
</evidence>
<gene>
    <name evidence="2" type="ORF">BN860_02916g</name>
</gene>
<name>A0A8J2T9X3_ZYGB2</name>
<accession>A0A8J2T9X3</accession>
<dbReference type="OrthoDB" id="4069757at2759"/>
<reference evidence="3" key="1">
    <citation type="journal article" date="2013" name="Genome Announc.">
        <title>Genome sequence of the food spoilage yeast Zygosaccharomyces bailii CLIB 213(T).</title>
        <authorList>
            <person name="Galeote V."/>
            <person name="Bigey F."/>
            <person name="Devillers H."/>
            <person name="Neuveglise C."/>
            <person name="Dequin S."/>
        </authorList>
    </citation>
    <scope>NUCLEOTIDE SEQUENCE [LARGE SCALE GENOMIC DNA]</scope>
    <source>
        <strain evidence="3">CLIB 213 / ATCC 58445 / CBS 680 / CCRC 21525 / NBRC 1098 / NCYC 1416 / NRRL Y-2227</strain>
    </source>
</reference>
<dbReference type="Proteomes" id="UP000019375">
    <property type="component" value="Unassembled WGS sequence"/>
</dbReference>
<proteinExistence type="predicted"/>
<keyword evidence="3" id="KW-1185">Reference proteome</keyword>
<organism evidence="2 3">
    <name type="scientific">Zygosaccharomyces bailii (strain CLIB 213 / ATCC 58445 / CBS 680 / BCRC 21525 / NBRC 1098 / NCYC 1416 / NRRL Y-2227)</name>
    <dbReference type="NCBI Taxonomy" id="1333698"/>
    <lineage>
        <taxon>Eukaryota</taxon>
        <taxon>Fungi</taxon>
        <taxon>Dikarya</taxon>
        <taxon>Ascomycota</taxon>
        <taxon>Saccharomycotina</taxon>
        <taxon>Saccharomycetes</taxon>
        <taxon>Saccharomycetales</taxon>
        <taxon>Saccharomycetaceae</taxon>
        <taxon>Zygosaccharomyces</taxon>
    </lineage>
</organism>
<protein>
    <submittedName>
        <fullName evidence="2">ZYBA0S09-02916g1_1</fullName>
    </submittedName>
</protein>
<feature type="region of interest" description="Disordered" evidence="1">
    <location>
        <begin position="91"/>
        <end position="129"/>
    </location>
</feature>